<dbReference type="RefSeq" id="WP_269336618.1">
    <property type="nucleotide sequence ID" value="NZ_JBFSSG010000001.1"/>
</dbReference>
<dbReference type="Gene3D" id="3.30.420.610">
    <property type="entry name" value="LOTUS domain-like"/>
    <property type="match status" value="1"/>
</dbReference>
<dbReference type="PANTHER" id="PTHR35811">
    <property type="entry name" value="SLR1870 PROTEIN"/>
    <property type="match status" value="1"/>
</dbReference>
<evidence type="ECO:0000259" key="1">
    <source>
        <dbReference type="PROSITE" id="PS51644"/>
    </source>
</evidence>
<organism evidence="2 3">
    <name type="scientific">Vibrio pomeroyi</name>
    <dbReference type="NCBI Taxonomy" id="198832"/>
    <lineage>
        <taxon>Bacteria</taxon>
        <taxon>Pseudomonadati</taxon>
        <taxon>Pseudomonadota</taxon>
        <taxon>Gammaproteobacteria</taxon>
        <taxon>Vibrionales</taxon>
        <taxon>Vibrionaceae</taxon>
        <taxon>Vibrio</taxon>
    </lineage>
</organism>
<gene>
    <name evidence="2" type="ORF">AB6D66_01780</name>
</gene>
<dbReference type="InterPro" id="IPR021139">
    <property type="entry name" value="NYN"/>
</dbReference>
<dbReference type="Pfam" id="PF12872">
    <property type="entry name" value="OST-HTH"/>
    <property type="match status" value="1"/>
</dbReference>
<reference evidence="2 3" key="1">
    <citation type="journal article" date="2024" name="ISME J.">
        <title>Tailless and filamentous prophages are predominant in marine Vibrio.</title>
        <authorList>
            <person name="Steensen K."/>
            <person name="Seneca J."/>
            <person name="Bartlau N."/>
            <person name="Yu X.A."/>
            <person name="Hussain F.A."/>
            <person name="Polz M.F."/>
        </authorList>
    </citation>
    <scope>NUCLEOTIDE SEQUENCE [LARGE SCALE GENOMIC DNA]</scope>
    <source>
        <strain evidence="2 3">10N.239.312.F12</strain>
    </source>
</reference>
<dbReference type="Pfam" id="PF01936">
    <property type="entry name" value="NYN"/>
    <property type="match status" value="1"/>
</dbReference>
<feature type="domain" description="HTH OST-type" evidence="1">
    <location>
        <begin position="155"/>
        <end position="231"/>
    </location>
</feature>
<dbReference type="Gene3D" id="3.40.50.1010">
    <property type="entry name" value="5'-nuclease"/>
    <property type="match status" value="1"/>
</dbReference>
<comment type="caution">
    <text evidence="2">The sequence shown here is derived from an EMBL/GenBank/DDBJ whole genome shotgun (WGS) entry which is preliminary data.</text>
</comment>
<evidence type="ECO:0000313" key="3">
    <source>
        <dbReference type="Proteomes" id="UP001570071"/>
    </source>
</evidence>
<keyword evidence="3" id="KW-1185">Reference proteome</keyword>
<proteinExistence type="predicted"/>
<dbReference type="Proteomes" id="UP001570071">
    <property type="component" value="Unassembled WGS sequence"/>
</dbReference>
<dbReference type="InterPro" id="IPR041966">
    <property type="entry name" value="LOTUS-like"/>
</dbReference>
<name>A0ABV4MRJ8_9VIBR</name>
<dbReference type="PROSITE" id="PS51644">
    <property type="entry name" value="HTH_OST"/>
    <property type="match status" value="1"/>
</dbReference>
<sequence length="231" mass="26325">MRKTICLIDAENVSFRKVEELLTHIRNKGELIEVRAYGDFTRRAMKGWHQFAKSHRMTVVNQPGAVAGKNSSDISLVVDAMDLLHERHGEFNAFALLTSDSDFAVLTRRVRRDGIQVDGYGEAKAPESFREACNNYYEHTEALKDNKQPKGLTGAFRKLVKLLKRAIALSCKKDGWAKISNVGRDVRSINPSVSHRDFGVKRFGDLFRNEKLKDLFEVRRTGDVWEVKLAM</sequence>
<protein>
    <submittedName>
        <fullName evidence="2">NYN domain-containing protein</fullName>
    </submittedName>
</protein>
<dbReference type="CDD" id="cd11297">
    <property type="entry name" value="PIN_LabA-like_N_1"/>
    <property type="match status" value="1"/>
</dbReference>
<evidence type="ECO:0000313" key="2">
    <source>
        <dbReference type="EMBL" id="MEZ8719779.1"/>
    </source>
</evidence>
<dbReference type="InterPro" id="IPR025605">
    <property type="entry name" value="OST-HTH/LOTUS_dom"/>
</dbReference>
<dbReference type="EMBL" id="JBFSSG010000001">
    <property type="protein sequence ID" value="MEZ8719779.1"/>
    <property type="molecule type" value="Genomic_DNA"/>
</dbReference>
<dbReference type="PANTHER" id="PTHR35811:SF1">
    <property type="entry name" value="HTH OST-TYPE DOMAIN-CONTAINING PROTEIN"/>
    <property type="match status" value="1"/>
</dbReference>
<accession>A0ABV4MRJ8</accession>